<dbReference type="EMBL" id="KN824892">
    <property type="protein sequence ID" value="KIK98455.1"/>
    <property type="molecule type" value="Genomic_DNA"/>
</dbReference>
<dbReference type="HOGENOM" id="CLU_2722948_0_0_1"/>
<accession>A0A0D0EBZ0</accession>
<dbReference type="Proteomes" id="UP000054538">
    <property type="component" value="Unassembled WGS sequence"/>
</dbReference>
<reference evidence="2" key="2">
    <citation type="submission" date="2015-01" db="EMBL/GenBank/DDBJ databases">
        <title>Evolutionary Origins and Diversification of the Mycorrhizal Mutualists.</title>
        <authorList>
            <consortium name="DOE Joint Genome Institute"/>
            <consortium name="Mycorrhizal Genomics Consortium"/>
            <person name="Kohler A."/>
            <person name="Kuo A."/>
            <person name="Nagy L.G."/>
            <person name="Floudas D."/>
            <person name="Copeland A."/>
            <person name="Barry K.W."/>
            <person name="Cichocki N."/>
            <person name="Veneault-Fourrey C."/>
            <person name="LaButti K."/>
            <person name="Lindquist E.A."/>
            <person name="Lipzen A."/>
            <person name="Lundell T."/>
            <person name="Morin E."/>
            <person name="Murat C."/>
            <person name="Riley R."/>
            <person name="Ohm R."/>
            <person name="Sun H."/>
            <person name="Tunlid A."/>
            <person name="Henrissat B."/>
            <person name="Grigoriev I.V."/>
            <person name="Hibbett D.S."/>
            <person name="Martin F."/>
        </authorList>
    </citation>
    <scope>NUCLEOTIDE SEQUENCE [LARGE SCALE GENOMIC DNA]</scope>
    <source>
        <strain evidence="2">Ve08.2h10</strain>
    </source>
</reference>
<sequence length="72" mass="8193">MRIYAVNLTLTVSGWSSIVDGTVLLWSLTSLVDQPRLNKYSDRQQLAMQGIFQSYTQNVIRYLCTVAKGQDH</sequence>
<proteinExistence type="predicted"/>
<name>A0A0D0EBZ0_9AGAM</name>
<reference evidence="1 2" key="1">
    <citation type="submission" date="2014-04" db="EMBL/GenBank/DDBJ databases">
        <authorList>
            <consortium name="DOE Joint Genome Institute"/>
            <person name="Kuo A."/>
            <person name="Kohler A."/>
            <person name="Jargeat P."/>
            <person name="Nagy L.G."/>
            <person name="Floudas D."/>
            <person name="Copeland A."/>
            <person name="Barry K.W."/>
            <person name="Cichocki N."/>
            <person name="Veneault-Fourrey C."/>
            <person name="LaButti K."/>
            <person name="Lindquist E.A."/>
            <person name="Lipzen A."/>
            <person name="Lundell T."/>
            <person name="Morin E."/>
            <person name="Murat C."/>
            <person name="Sun H."/>
            <person name="Tunlid A."/>
            <person name="Henrissat B."/>
            <person name="Grigoriev I.V."/>
            <person name="Hibbett D.S."/>
            <person name="Martin F."/>
            <person name="Nordberg H.P."/>
            <person name="Cantor M.N."/>
            <person name="Hua S.X."/>
        </authorList>
    </citation>
    <scope>NUCLEOTIDE SEQUENCE [LARGE SCALE GENOMIC DNA]</scope>
    <source>
        <strain evidence="1 2">Ve08.2h10</strain>
    </source>
</reference>
<keyword evidence="2" id="KW-1185">Reference proteome</keyword>
<dbReference type="AlphaFoldDB" id="A0A0D0EBZ0"/>
<gene>
    <name evidence="1" type="ORF">PAXRUDRAFT_685047</name>
</gene>
<protein>
    <submittedName>
        <fullName evidence="1">Uncharacterized protein</fullName>
    </submittedName>
</protein>
<evidence type="ECO:0000313" key="1">
    <source>
        <dbReference type="EMBL" id="KIK98455.1"/>
    </source>
</evidence>
<organism evidence="1 2">
    <name type="scientific">Paxillus rubicundulus Ve08.2h10</name>
    <dbReference type="NCBI Taxonomy" id="930991"/>
    <lineage>
        <taxon>Eukaryota</taxon>
        <taxon>Fungi</taxon>
        <taxon>Dikarya</taxon>
        <taxon>Basidiomycota</taxon>
        <taxon>Agaricomycotina</taxon>
        <taxon>Agaricomycetes</taxon>
        <taxon>Agaricomycetidae</taxon>
        <taxon>Boletales</taxon>
        <taxon>Paxilineae</taxon>
        <taxon>Paxillaceae</taxon>
        <taxon>Paxillus</taxon>
    </lineage>
</organism>
<evidence type="ECO:0000313" key="2">
    <source>
        <dbReference type="Proteomes" id="UP000054538"/>
    </source>
</evidence>
<dbReference type="InParanoid" id="A0A0D0EBZ0"/>